<reference evidence="13 14" key="1">
    <citation type="submission" date="2016-10" db="EMBL/GenBank/DDBJ databases">
        <authorList>
            <person name="de Groot N.N."/>
        </authorList>
    </citation>
    <scope>NUCLEOTIDE SEQUENCE [LARGE SCALE GENOMIC DNA]</scope>
    <source>
        <strain evidence="13 14">DSM 22900</strain>
    </source>
</reference>
<comment type="subcellular location">
    <subcellularLocation>
        <location evidence="1">Cell outer membrane</location>
        <topology evidence="1">Multi-pass membrane protein</topology>
    </subcellularLocation>
</comment>
<dbReference type="Pfam" id="PF00593">
    <property type="entry name" value="TonB_dep_Rec_b-barrel"/>
    <property type="match status" value="1"/>
</dbReference>
<dbReference type="Pfam" id="PF07715">
    <property type="entry name" value="Plug"/>
    <property type="match status" value="1"/>
</dbReference>
<feature type="domain" description="TonB-dependent receptor-like beta-barrel" evidence="11">
    <location>
        <begin position="337"/>
        <end position="820"/>
    </location>
</feature>
<evidence type="ECO:0000259" key="11">
    <source>
        <dbReference type="Pfam" id="PF00593"/>
    </source>
</evidence>
<dbReference type="InterPro" id="IPR039426">
    <property type="entry name" value="TonB-dep_rcpt-like"/>
</dbReference>
<keyword evidence="9" id="KW-0998">Cell outer membrane</keyword>
<dbReference type="InterPro" id="IPR036942">
    <property type="entry name" value="Beta-barrel_TonB_sf"/>
</dbReference>
<dbReference type="AlphaFoldDB" id="A0A1I1ITS3"/>
<keyword evidence="2" id="KW-0813">Transport</keyword>
<evidence type="ECO:0000256" key="7">
    <source>
        <dbReference type="ARBA" id="ARBA00023136"/>
    </source>
</evidence>
<dbReference type="InterPro" id="IPR037066">
    <property type="entry name" value="Plug_dom_sf"/>
</dbReference>
<evidence type="ECO:0000256" key="4">
    <source>
        <dbReference type="ARBA" id="ARBA00022692"/>
    </source>
</evidence>
<dbReference type="STRING" id="623281.SAMN05421747_11020"/>
<dbReference type="InterPro" id="IPR012910">
    <property type="entry name" value="Plug_dom"/>
</dbReference>
<gene>
    <name evidence="13" type="ORF">SAMN05421747_11020</name>
</gene>
<dbReference type="PANTHER" id="PTHR30069:SF29">
    <property type="entry name" value="HEMOGLOBIN AND HEMOGLOBIN-HAPTOGLOBIN-BINDING PROTEIN 1-RELATED"/>
    <property type="match status" value="1"/>
</dbReference>
<keyword evidence="6 10" id="KW-0798">TonB box</keyword>
<evidence type="ECO:0000256" key="6">
    <source>
        <dbReference type="ARBA" id="ARBA00023077"/>
    </source>
</evidence>
<dbReference type="InterPro" id="IPR000531">
    <property type="entry name" value="Beta-barrel_TonB"/>
</dbReference>
<keyword evidence="3" id="KW-1134">Transmembrane beta strand</keyword>
<accession>A0A1I1ITS3</accession>
<dbReference type="GO" id="GO:0009279">
    <property type="term" value="C:cell outer membrane"/>
    <property type="evidence" value="ECO:0007669"/>
    <property type="project" value="UniProtKB-SubCell"/>
</dbReference>
<dbReference type="OrthoDB" id="1151166at2"/>
<evidence type="ECO:0000256" key="10">
    <source>
        <dbReference type="RuleBase" id="RU003357"/>
    </source>
</evidence>
<comment type="similarity">
    <text evidence="10">Belongs to the TonB-dependent receptor family.</text>
</comment>
<organism evidence="13 14">
    <name type="scientific">Parapedobacter composti</name>
    <dbReference type="NCBI Taxonomy" id="623281"/>
    <lineage>
        <taxon>Bacteria</taxon>
        <taxon>Pseudomonadati</taxon>
        <taxon>Bacteroidota</taxon>
        <taxon>Sphingobacteriia</taxon>
        <taxon>Sphingobacteriales</taxon>
        <taxon>Sphingobacteriaceae</taxon>
        <taxon>Parapedobacter</taxon>
    </lineage>
</organism>
<evidence type="ECO:0000256" key="9">
    <source>
        <dbReference type="ARBA" id="ARBA00023237"/>
    </source>
</evidence>
<name>A0A1I1ITS3_9SPHI</name>
<dbReference type="Proteomes" id="UP000199577">
    <property type="component" value="Unassembled WGS sequence"/>
</dbReference>
<dbReference type="Pfam" id="PF13715">
    <property type="entry name" value="CarbopepD_reg_2"/>
    <property type="match status" value="1"/>
</dbReference>
<dbReference type="EMBL" id="FOLL01000010">
    <property type="protein sequence ID" value="SFC39122.1"/>
    <property type="molecule type" value="Genomic_DNA"/>
</dbReference>
<dbReference type="PANTHER" id="PTHR30069">
    <property type="entry name" value="TONB-DEPENDENT OUTER MEMBRANE RECEPTOR"/>
    <property type="match status" value="1"/>
</dbReference>
<evidence type="ECO:0000256" key="5">
    <source>
        <dbReference type="ARBA" id="ARBA00022729"/>
    </source>
</evidence>
<sequence length="924" mass="101893">MCYNWAVGCLCVFAALPGFCQEKALRGRVVDEAQKPLANVSVRAKHTALETTTDARGVYVLPGEYFAADSCMLVFSYVGKRPEEITVRPSGPAGLPVVVLRDHSLALDEINVSARLNAGSTNSSVVIDRDVIERYPSLSLNDLLNHLPNRPIMAPSVQEMQNVTLRAAFQGSAGNARNPQQLNNAFGVAVIVDDVALSNNATMQGRNPGAGLGIQRANIGVLPNEYGLSGSASTAGGYSGETTFGGIDLRQIPTENIERIEVITGVPSVRYGDLTAGAVIVDRQAGRTPAFLRVQLRNNATSYGFSDGFSMGERWGDVNVNLNYVNSYADNRDKVKQYNRVNGSLIWTNSFGSENRWKHTLSANYGKHIDGVRKDPDDPLSTVVKYDNWNLGLSSRWSFRPSAGFFQRYGLNVSYGTGHQVTYREYHYNIGFVLYTDAVESGLVEGQYDTGQYTAIDHVDGRPVNASVRLEAYAPWHTGRMSHTLNVGATADYSANKGLGRLADPSKPYRALGGNYTDRYYDFGLVVPVWNLGAYAEDRLQATLGGRPLNGALGVRWDMQNGHASFSPRTNLNYRWSEAVNVGLAYGLSFKAPGLAHLYPGPVFNDVTLLNAYNGKAAESLALLYVDRFDPDNGHLRASRSQTLELTVAWQRKGHRLGANLYHRGNRHGITTLTRHEYVTLPVFEATPVPGQRPTVTVVGEREYELSRNVMLNRLVSNDRGIELMYSSPRVAALATSFSASGGLYRTYSFTNTPSYEDGLTPSGTAPTDIVRGMYTPRPFVSYSSHGRVGSATHLPRLKLVVQLTADFRLLNYAATRSWDIRPTAYMTRDLQWHSLQNAGSDHPAYAMLLDVIRTKHRESNAQSNFVSANFHMAVAKELGKRLRLSFNVFNFLDYQPRYYREGMSGIVTPNGKPSFGAEISYKF</sequence>
<evidence type="ECO:0000313" key="13">
    <source>
        <dbReference type="EMBL" id="SFC39122.1"/>
    </source>
</evidence>
<keyword evidence="7 10" id="KW-0472">Membrane</keyword>
<evidence type="ECO:0000256" key="3">
    <source>
        <dbReference type="ARBA" id="ARBA00022452"/>
    </source>
</evidence>
<dbReference type="SUPFAM" id="SSF49464">
    <property type="entry name" value="Carboxypeptidase regulatory domain-like"/>
    <property type="match status" value="1"/>
</dbReference>
<dbReference type="Gene3D" id="2.170.130.10">
    <property type="entry name" value="TonB-dependent receptor, plug domain"/>
    <property type="match status" value="1"/>
</dbReference>
<dbReference type="Gene3D" id="2.40.170.20">
    <property type="entry name" value="TonB-dependent receptor, beta-barrel domain"/>
    <property type="match status" value="1"/>
</dbReference>
<proteinExistence type="inferred from homology"/>
<evidence type="ECO:0000313" key="14">
    <source>
        <dbReference type="Proteomes" id="UP000199577"/>
    </source>
</evidence>
<evidence type="ECO:0000256" key="1">
    <source>
        <dbReference type="ARBA" id="ARBA00004571"/>
    </source>
</evidence>
<dbReference type="RefSeq" id="WP_090973747.1">
    <property type="nucleotide sequence ID" value="NZ_FOLL01000010.1"/>
</dbReference>
<feature type="domain" description="TonB-dependent receptor plug" evidence="12">
    <location>
        <begin position="121"/>
        <end position="279"/>
    </location>
</feature>
<keyword evidence="5" id="KW-0732">Signal</keyword>
<evidence type="ECO:0000256" key="8">
    <source>
        <dbReference type="ARBA" id="ARBA00023170"/>
    </source>
</evidence>
<dbReference type="GO" id="GO:0044718">
    <property type="term" value="P:siderophore transmembrane transport"/>
    <property type="evidence" value="ECO:0007669"/>
    <property type="project" value="TreeGrafter"/>
</dbReference>
<dbReference type="SUPFAM" id="SSF56935">
    <property type="entry name" value="Porins"/>
    <property type="match status" value="1"/>
</dbReference>
<keyword evidence="8 13" id="KW-0675">Receptor</keyword>
<keyword evidence="14" id="KW-1185">Reference proteome</keyword>
<dbReference type="GO" id="GO:0015344">
    <property type="term" value="F:siderophore uptake transmembrane transporter activity"/>
    <property type="evidence" value="ECO:0007669"/>
    <property type="project" value="TreeGrafter"/>
</dbReference>
<dbReference type="InterPro" id="IPR008969">
    <property type="entry name" value="CarboxyPept-like_regulatory"/>
</dbReference>
<keyword evidence="4" id="KW-0812">Transmembrane</keyword>
<evidence type="ECO:0000256" key="2">
    <source>
        <dbReference type="ARBA" id="ARBA00022448"/>
    </source>
</evidence>
<evidence type="ECO:0000259" key="12">
    <source>
        <dbReference type="Pfam" id="PF07715"/>
    </source>
</evidence>
<protein>
    <submittedName>
        <fullName evidence="13">Outer membrane receptor proteins, mostly Fe transport</fullName>
    </submittedName>
</protein>